<accession>A0AAV4G4C3</accession>
<dbReference type="AlphaFoldDB" id="A0AAV4G4C3"/>
<gene>
    <name evidence="2" type="ORF">ElyMa_002318800</name>
</gene>
<reference evidence="2 3" key="1">
    <citation type="journal article" date="2021" name="Elife">
        <title>Chloroplast acquisition without the gene transfer in kleptoplastic sea slugs, Plakobranchus ocellatus.</title>
        <authorList>
            <person name="Maeda T."/>
            <person name="Takahashi S."/>
            <person name="Yoshida T."/>
            <person name="Shimamura S."/>
            <person name="Takaki Y."/>
            <person name="Nagai Y."/>
            <person name="Toyoda A."/>
            <person name="Suzuki Y."/>
            <person name="Arimoto A."/>
            <person name="Ishii H."/>
            <person name="Satoh N."/>
            <person name="Nishiyama T."/>
            <person name="Hasebe M."/>
            <person name="Maruyama T."/>
            <person name="Minagawa J."/>
            <person name="Obokata J."/>
            <person name="Shigenobu S."/>
        </authorList>
    </citation>
    <scope>NUCLEOTIDE SEQUENCE [LARGE SCALE GENOMIC DNA]</scope>
</reference>
<dbReference type="SUPFAM" id="SSF52980">
    <property type="entry name" value="Restriction endonuclease-like"/>
    <property type="match status" value="1"/>
</dbReference>
<dbReference type="Proteomes" id="UP000762676">
    <property type="component" value="Unassembled WGS sequence"/>
</dbReference>
<dbReference type="GO" id="GO:0004527">
    <property type="term" value="F:exonuclease activity"/>
    <property type="evidence" value="ECO:0007669"/>
    <property type="project" value="UniProtKB-KW"/>
</dbReference>
<evidence type="ECO:0000259" key="1">
    <source>
        <dbReference type="Pfam" id="PF09588"/>
    </source>
</evidence>
<keyword evidence="2" id="KW-0540">Nuclease</keyword>
<dbReference type="PANTHER" id="PTHR46609">
    <property type="entry name" value="EXONUCLEASE, PHAGE-TYPE/RECB, C-TERMINAL DOMAIN-CONTAINING PROTEIN"/>
    <property type="match status" value="1"/>
</dbReference>
<protein>
    <submittedName>
        <fullName evidence="2">Phage-related exonuclease</fullName>
    </submittedName>
</protein>
<evidence type="ECO:0000313" key="2">
    <source>
        <dbReference type="EMBL" id="GFR80603.1"/>
    </source>
</evidence>
<dbReference type="InterPro" id="IPR011335">
    <property type="entry name" value="Restrct_endonuc-II-like"/>
</dbReference>
<dbReference type="Gene3D" id="3.90.320.10">
    <property type="match status" value="1"/>
</dbReference>
<keyword evidence="2" id="KW-0269">Exonuclease</keyword>
<organism evidence="2 3">
    <name type="scientific">Elysia marginata</name>
    <dbReference type="NCBI Taxonomy" id="1093978"/>
    <lineage>
        <taxon>Eukaryota</taxon>
        <taxon>Metazoa</taxon>
        <taxon>Spiralia</taxon>
        <taxon>Lophotrochozoa</taxon>
        <taxon>Mollusca</taxon>
        <taxon>Gastropoda</taxon>
        <taxon>Heterobranchia</taxon>
        <taxon>Euthyneura</taxon>
        <taxon>Panpulmonata</taxon>
        <taxon>Sacoglossa</taxon>
        <taxon>Placobranchoidea</taxon>
        <taxon>Plakobranchidae</taxon>
        <taxon>Elysia</taxon>
    </lineage>
</organism>
<dbReference type="Pfam" id="PF09588">
    <property type="entry name" value="YqaJ"/>
    <property type="match status" value="1"/>
</dbReference>
<dbReference type="PANTHER" id="PTHR46609:SF6">
    <property type="entry name" value="EXONUCLEASE, PHAGE-TYPE_RECB, C-TERMINAL DOMAIN-CONTAINING PROTEIN-RELATED"/>
    <property type="match status" value="1"/>
</dbReference>
<keyword evidence="3" id="KW-1185">Reference proteome</keyword>
<dbReference type="CDD" id="cd22343">
    <property type="entry name" value="PDDEXK_lambda_exonuclease-like"/>
    <property type="match status" value="1"/>
</dbReference>
<dbReference type="GO" id="GO:0006281">
    <property type="term" value="P:DNA repair"/>
    <property type="evidence" value="ECO:0007669"/>
    <property type="project" value="UniProtKB-ARBA"/>
</dbReference>
<dbReference type="EMBL" id="BMAT01004790">
    <property type="protein sequence ID" value="GFR80603.1"/>
    <property type="molecule type" value="Genomic_DNA"/>
</dbReference>
<sequence length="233" mass="26884">MKDWRDTIDANYTDELEDFYDNSSKKEEFYQKRLGKVTASNFGKLIVHDKKNGGYMLSKSQTAQTLIYKIAWERLLASGQISSGLGRLDVFSQSLAHGNTYESEAIDFYQKQTGREVKDSNMFIAHGDFIGGTPDGFVGEDGLIEVKCPFNGGNHIRVVLEKTVYNPEYIYQMQGYLWLTKRKWCDFVSYDPDMIDGLKMAIVRVQRDEELIEQIEQIIKMVIEKIEQITKEI</sequence>
<evidence type="ECO:0000313" key="3">
    <source>
        <dbReference type="Proteomes" id="UP000762676"/>
    </source>
</evidence>
<dbReference type="InterPro" id="IPR051703">
    <property type="entry name" value="NF-kappa-B_Signaling_Reg"/>
</dbReference>
<dbReference type="InterPro" id="IPR011604">
    <property type="entry name" value="PDDEXK-like_dom_sf"/>
</dbReference>
<comment type="caution">
    <text evidence="2">The sequence shown here is derived from an EMBL/GenBank/DDBJ whole genome shotgun (WGS) entry which is preliminary data.</text>
</comment>
<keyword evidence="2" id="KW-0378">Hydrolase</keyword>
<name>A0AAV4G4C3_9GAST</name>
<feature type="domain" description="YqaJ viral recombinase" evidence="1">
    <location>
        <begin position="29"/>
        <end position="182"/>
    </location>
</feature>
<dbReference type="InterPro" id="IPR019080">
    <property type="entry name" value="YqaJ_viral_recombinase"/>
</dbReference>
<proteinExistence type="predicted"/>